<feature type="domain" description="Metalloprotease TldD/E central" evidence="7">
    <location>
        <begin position="108"/>
        <end position="213"/>
    </location>
</feature>
<feature type="non-terminal residue" evidence="8">
    <location>
        <position position="1"/>
    </location>
</feature>
<keyword evidence="2" id="KW-0645">Protease</keyword>
<evidence type="ECO:0008006" key="9">
    <source>
        <dbReference type="Google" id="ProtNLM"/>
    </source>
</evidence>
<accession>A0A381TQ03</accession>
<dbReference type="InterPro" id="IPR045570">
    <property type="entry name" value="Metalloprtase-TldD/E_cen_dom"/>
</dbReference>
<evidence type="ECO:0000259" key="6">
    <source>
        <dbReference type="Pfam" id="PF19289"/>
    </source>
</evidence>
<protein>
    <recommendedName>
        <fullName evidence="9">TldD/PmbA family protein</fullName>
    </recommendedName>
</protein>
<feature type="domain" description="Metalloprotease TldD/E C-terminal" evidence="6">
    <location>
        <begin position="221"/>
        <end position="453"/>
    </location>
</feature>
<evidence type="ECO:0000313" key="8">
    <source>
        <dbReference type="EMBL" id="SVA17571.1"/>
    </source>
</evidence>
<dbReference type="InterPro" id="IPR035068">
    <property type="entry name" value="TldD/PmbA_N"/>
</dbReference>
<dbReference type="InterPro" id="IPR045569">
    <property type="entry name" value="Metalloprtase-TldD/E_C"/>
</dbReference>
<dbReference type="InterPro" id="IPR051463">
    <property type="entry name" value="Peptidase_U62_metallo"/>
</dbReference>
<evidence type="ECO:0000259" key="5">
    <source>
        <dbReference type="Pfam" id="PF01523"/>
    </source>
</evidence>
<proteinExistence type="inferred from homology"/>
<gene>
    <name evidence="8" type="ORF">METZ01_LOCUS70425</name>
</gene>
<name>A0A381TQ03_9ZZZZ</name>
<evidence type="ECO:0000256" key="4">
    <source>
        <dbReference type="ARBA" id="ARBA00023049"/>
    </source>
</evidence>
<organism evidence="8">
    <name type="scientific">marine metagenome</name>
    <dbReference type="NCBI Taxonomy" id="408172"/>
    <lineage>
        <taxon>unclassified sequences</taxon>
        <taxon>metagenomes</taxon>
        <taxon>ecological metagenomes</taxon>
    </lineage>
</organism>
<dbReference type="AlphaFoldDB" id="A0A381TQ03"/>
<dbReference type="InterPro" id="IPR002510">
    <property type="entry name" value="Metalloprtase-TldD/E_N"/>
</dbReference>
<keyword evidence="4" id="KW-0482">Metalloprotease</keyword>
<feature type="domain" description="Metalloprotease TldD/E N-terminal" evidence="5">
    <location>
        <begin position="19"/>
        <end position="75"/>
    </location>
</feature>
<evidence type="ECO:0000256" key="1">
    <source>
        <dbReference type="ARBA" id="ARBA00005836"/>
    </source>
</evidence>
<dbReference type="Pfam" id="PF01523">
    <property type="entry name" value="PmbA_TldD_1st"/>
    <property type="match status" value="1"/>
</dbReference>
<reference evidence="8" key="1">
    <citation type="submission" date="2018-05" db="EMBL/GenBank/DDBJ databases">
        <authorList>
            <person name="Lanie J.A."/>
            <person name="Ng W.-L."/>
            <person name="Kazmierczak K.M."/>
            <person name="Andrzejewski T.M."/>
            <person name="Davidsen T.M."/>
            <person name="Wayne K.J."/>
            <person name="Tettelin H."/>
            <person name="Glass J.I."/>
            <person name="Rusch D."/>
            <person name="Podicherti R."/>
            <person name="Tsui H.-C.T."/>
            <person name="Winkler M.E."/>
        </authorList>
    </citation>
    <scope>NUCLEOTIDE SEQUENCE</scope>
</reference>
<dbReference type="InterPro" id="IPR036059">
    <property type="entry name" value="TldD/PmbA_sf"/>
</dbReference>
<dbReference type="Pfam" id="PF19289">
    <property type="entry name" value="PmbA_TldD_3rd"/>
    <property type="match status" value="1"/>
</dbReference>
<dbReference type="Pfam" id="PF19290">
    <property type="entry name" value="PmbA_TldD_2nd"/>
    <property type="match status" value="1"/>
</dbReference>
<dbReference type="GO" id="GO:0005829">
    <property type="term" value="C:cytosol"/>
    <property type="evidence" value="ECO:0007669"/>
    <property type="project" value="TreeGrafter"/>
</dbReference>
<dbReference type="PIRSF" id="PIRSF004919">
    <property type="entry name" value="TldD"/>
    <property type="match status" value="1"/>
</dbReference>
<keyword evidence="3" id="KW-0378">Hydrolase</keyword>
<evidence type="ECO:0000256" key="3">
    <source>
        <dbReference type="ARBA" id="ARBA00022801"/>
    </source>
</evidence>
<dbReference type="InterPro" id="IPR025502">
    <property type="entry name" value="TldD"/>
</dbReference>
<dbReference type="SUPFAM" id="SSF111283">
    <property type="entry name" value="Putative modulator of DNA gyrase, PmbA/TldD"/>
    <property type="match status" value="1"/>
</dbReference>
<sequence length="454" mass="49365">VKYRDIIENALHNHGADYCEIRIEETDNTRLTYRGNSLDTIGQTSGLGGNVRAVTRGGWGFASFNSIDELKSKVFDATAQSKAVGDSKTELSHVDPCVDVVPAHIVNDPFRVPLAEKKRIMDHYKDLIWSVKGINSADIIYADTSRKTFFGSSDGSYIEQEQVHVITRISAQARDGGDVQQAGFSLGSQGDFNLIRDLDDQVIAAAKRAVSLLDAKSLEGGERTVILDPVLAGVFVHEAFGHLSEGDNVYENEKLKDIMYMGRKFGGKHLNFTDGAAIPGLRGSFKYDDEGTLSTRTPLVREGELVGRLHSRQTAAKLGEQPTGNARAIGYNFPPIVRMTNTIIEQGEATFDDLIEGVADGVYVRNWYGGMTQHEMFTFSSGEAYMIRNGEIQEAVRPVMLTGNLFQTLNNLDGVGNDLGMNQGGGCGKGGQSPLPVSNGSPHIRIQKCLISGA</sequence>
<dbReference type="PANTHER" id="PTHR30624">
    <property type="entry name" value="UNCHARACTERIZED PROTEIN TLDD AND PMBA"/>
    <property type="match status" value="1"/>
</dbReference>
<evidence type="ECO:0000259" key="7">
    <source>
        <dbReference type="Pfam" id="PF19290"/>
    </source>
</evidence>
<dbReference type="GO" id="GO:0008237">
    <property type="term" value="F:metallopeptidase activity"/>
    <property type="evidence" value="ECO:0007669"/>
    <property type="project" value="UniProtKB-KW"/>
</dbReference>
<evidence type="ECO:0000256" key="2">
    <source>
        <dbReference type="ARBA" id="ARBA00022670"/>
    </source>
</evidence>
<dbReference type="GO" id="GO:0006508">
    <property type="term" value="P:proteolysis"/>
    <property type="evidence" value="ECO:0007669"/>
    <property type="project" value="UniProtKB-KW"/>
</dbReference>
<dbReference type="EMBL" id="UINC01004887">
    <property type="protein sequence ID" value="SVA17571.1"/>
    <property type="molecule type" value="Genomic_DNA"/>
</dbReference>
<comment type="similarity">
    <text evidence="1">Belongs to the peptidase U62 family.</text>
</comment>
<dbReference type="Gene3D" id="3.30.2290.10">
    <property type="entry name" value="PmbA/TldD superfamily"/>
    <property type="match status" value="1"/>
</dbReference>
<dbReference type="PANTHER" id="PTHR30624:SF0">
    <property type="entry name" value="METALLOPROTEASE SLR0863"/>
    <property type="match status" value="1"/>
</dbReference>